<dbReference type="InterPro" id="IPR036873">
    <property type="entry name" value="Rhodanese-like_dom_sf"/>
</dbReference>
<evidence type="ECO:0000256" key="12">
    <source>
        <dbReference type="SAM" id="Coils"/>
    </source>
</evidence>
<protein>
    <recommendedName>
        <fullName evidence="11">Ubiquitin activating enzyme 4</fullName>
    </recommendedName>
</protein>
<feature type="non-terminal residue" evidence="14">
    <location>
        <position position="1"/>
    </location>
</feature>
<evidence type="ECO:0000256" key="5">
    <source>
        <dbReference type="ARBA" id="ARBA00022723"/>
    </source>
</evidence>
<dbReference type="Proteomes" id="UP001151699">
    <property type="component" value="Chromosome X"/>
</dbReference>
<proteinExistence type="inferred from homology"/>
<evidence type="ECO:0000313" key="15">
    <source>
        <dbReference type="Proteomes" id="UP001151699"/>
    </source>
</evidence>
<dbReference type="InterPro" id="IPR035985">
    <property type="entry name" value="Ubiquitin-activating_enz"/>
</dbReference>
<evidence type="ECO:0000256" key="4">
    <source>
        <dbReference type="ARBA" id="ARBA00022694"/>
    </source>
</evidence>
<dbReference type="HAMAP" id="MF_03049">
    <property type="entry name" value="MOCS3_Uba4"/>
    <property type="match status" value="1"/>
</dbReference>
<dbReference type="GO" id="GO:0042292">
    <property type="term" value="F:URM1 activating enzyme activity"/>
    <property type="evidence" value="ECO:0007669"/>
    <property type="project" value="TreeGrafter"/>
</dbReference>
<gene>
    <name evidence="14" type="ORF">Bhyg_11144</name>
</gene>
<feature type="domain" description="Rhodanese" evidence="13">
    <location>
        <begin position="363"/>
        <end position="461"/>
    </location>
</feature>
<name>A0A9Q0MWD2_9DIPT</name>
<keyword evidence="6" id="KW-0547">Nucleotide-binding</keyword>
<evidence type="ECO:0000313" key="14">
    <source>
        <dbReference type="EMBL" id="KAJ6638409.1"/>
    </source>
</evidence>
<accession>A0A9Q0MWD2</accession>
<evidence type="ECO:0000256" key="11">
    <source>
        <dbReference type="ARBA" id="ARBA00030971"/>
    </source>
</evidence>
<evidence type="ECO:0000256" key="1">
    <source>
        <dbReference type="ARBA" id="ARBA00004514"/>
    </source>
</evidence>
<comment type="subcellular location">
    <subcellularLocation>
        <location evidence="1">Cytoplasm</location>
        <location evidence="1">Cytosol</location>
    </subcellularLocation>
</comment>
<dbReference type="Pfam" id="PF00899">
    <property type="entry name" value="ThiF"/>
    <property type="match status" value="2"/>
</dbReference>
<reference evidence="14" key="1">
    <citation type="submission" date="2022-07" db="EMBL/GenBank/DDBJ databases">
        <authorList>
            <person name="Trinca V."/>
            <person name="Uliana J.V.C."/>
            <person name="Torres T.T."/>
            <person name="Ward R.J."/>
            <person name="Monesi N."/>
        </authorList>
    </citation>
    <scope>NUCLEOTIDE SEQUENCE</scope>
    <source>
        <strain evidence="14">HSMRA1968</strain>
        <tissue evidence="14">Whole embryos</tissue>
    </source>
</reference>
<dbReference type="GO" id="GO:0004792">
    <property type="term" value="F:thiosulfate-cyanide sulfurtransferase activity"/>
    <property type="evidence" value="ECO:0007669"/>
    <property type="project" value="TreeGrafter"/>
</dbReference>
<evidence type="ECO:0000256" key="2">
    <source>
        <dbReference type="ARBA" id="ARBA00022490"/>
    </source>
</evidence>
<dbReference type="Pfam" id="PF00581">
    <property type="entry name" value="Rhodanese"/>
    <property type="match status" value="1"/>
</dbReference>
<sequence length="463" mass="50791">KEVDKLLEDITALRRELEEKEILLQRIQLAETTYSCNELNNTEIARYSRQLILPEVGVAGQLKLKRSSVLVVGCGGLGCPAALYLVGAGVGHIGLVDYDTVELNNLHRQLLHKETAVGVMKSESAKNYLSNTVLSFDSINETILFNFALYSVRNFLCFSPVDRLNSSIKISTHNVQLSSENAMNIINEYDIILDATDNVATRYLLNDACVLGGKPLVSGSALQFEGQLTVYNHDSGPCYRCLFPTPPPPETVTNCGDGGVIGAVPGVIGTLQALEAIKIILSLEGHLSGRLLLFDGIQASFRNVKLRGKQQSCSVCSDMATITKLIDYEQFCGMKASDKDTKLNVLCEDDRITVSQYDSIVKEKINHILVDVRSSLEFDICKMPSAINIPIKDILNDITFSGIMSNLKSNEKLPIYVVCRRGNDSQIAAKRINDAGADEIKAKDIIGGLHSWAKVIDPSFPVY</sequence>
<dbReference type="InterPro" id="IPR000594">
    <property type="entry name" value="ThiF_NAD_FAD-bd"/>
</dbReference>
<dbReference type="GO" id="GO:0006777">
    <property type="term" value="P:Mo-molybdopterin cofactor biosynthetic process"/>
    <property type="evidence" value="ECO:0007669"/>
    <property type="project" value="UniProtKB-KW"/>
</dbReference>
<feature type="coiled-coil region" evidence="12">
    <location>
        <begin position="3"/>
        <end position="33"/>
    </location>
</feature>
<dbReference type="Gene3D" id="3.40.50.720">
    <property type="entry name" value="NAD(P)-binding Rossmann-like Domain"/>
    <property type="match status" value="1"/>
</dbReference>
<organism evidence="14 15">
    <name type="scientific">Pseudolycoriella hygida</name>
    <dbReference type="NCBI Taxonomy" id="35572"/>
    <lineage>
        <taxon>Eukaryota</taxon>
        <taxon>Metazoa</taxon>
        <taxon>Ecdysozoa</taxon>
        <taxon>Arthropoda</taxon>
        <taxon>Hexapoda</taxon>
        <taxon>Insecta</taxon>
        <taxon>Pterygota</taxon>
        <taxon>Neoptera</taxon>
        <taxon>Endopterygota</taxon>
        <taxon>Diptera</taxon>
        <taxon>Nematocera</taxon>
        <taxon>Sciaroidea</taxon>
        <taxon>Sciaridae</taxon>
        <taxon>Pseudolycoriella</taxon>
    </lineage>
</organism>
<keyword evidence="5" id="KW-0479">Metal-binding</keyword>
<keyword evidence="12" id="KW-0175">Coiled coil</keyword>
<comment type="caution">
    <text evidence="14">The sequence shown here is derived from an EMBL/GenBank/DDBJ whole genome shotgun (WGS) entry which is preliminary data.</text>
</comment>
<dbReference type="SMART" id="SM00450">
    <property type="entry name" value="RHOD"/>
    <property type="match status" value="1"/>
</dbReference>
<dbReference type="InterPro" id="IPR001763">
    <property type="entry name" value="Rhodanese-like_dom"/>
</dbReference>
<evidence type="ECO:0000256" key="9">
    <source>
        <dbReference type="ARBA" id="ARBA00023150"/>
    </source>
</evidence>
<dbReference type="GO" id="GO:0005829">
    <property type="term" value="C:cytosol"/>
    <property type="evidence" value="ECO:0007669"/>
    <property type="project" value="UniProtKB-SubCell"/>
</dbReference>
<keyword evidence="4" id="KW-0819">tRNA processing</keyword>
<dbReference type="PANTHER" id="PTHR10953:SF102">
    <property type="entry name" value="ADENYLYLTRANSFERASE AND SULFURTRANSFERASE MOCS3"/>
    <property type="match status" value="1"/>
</dbReference>
<evidence type="ECO:0000256" key="3">
    <source>
        <dbReference type="ARBA" id="ARBA00022679"/>
    </source>
</evidence>
<evidence type="ECO:0000256" key="8">
    <source>
        <dbReference type="ARBA" id="ARBA00022840"/>
    </source>
</evidence>
<dbReference type="InterPro" id="IPR045886">
    <property type="entry name" value="ThiF/MoeB/HesA"/>
</dbReference>
<keyword evidence="10" id="KW-0511">Multifunctional enzyme</keyword>
<evidence type="ECO:0000256" key="7">
    <source>
        <dbReference type="ARBA" id="ARBA00022833"/>
    </source>
</evidence>
<keyword evidence="2" id="KW-0963">Cytoplasm</keyword>
<keyword evidence="15" id="KW-1185">Reference proteome</keyword>
<dbReference type="InterPro" id="IPR028885">
    <property type="entry name" value="MOCS3/Uba4"/>
</dbReference>
<keyword evidence="14" id="KW-0548">Nucleotidyltransferase</keyword>
<keyword evidence="3" id="KW-0808">Transferase</keyword>
<dbReference type="Gene3D" id="3.40.250.10">
    <property type="entry name" value="Rhodanese-like domain"/>
    <property type="match status" value="1"/>
</dbReference>
<dbReference type="PANTHER" id="PTHR10953">
    <property type="entry name" value="UBIQUITIN-ACTIVATING ENZYME E1"/>
    <property type="match status" value="1"/>
</dbReference>
<dbReference type="GO" id="GO:0005524">
    <property type="term" value="F:ATP binding"/>
    <property type="evidence" value="ECO:0007669"/>
    <property type="project" value="UniProtKB-KW"/>
</dbReference>
<dbReference type="GO" id="GO:0032447">
    <property type="term" value="P:protein urmylation"/>
    <property type="evidence" value="ECO:0007669"/>
    <property type="project" value="TreeGrafter"/>
</dbReference>
<evidence type="ECO:0000259" key="13">
    <source>
        <dbReference type="PROSITE" id="PS50206"/>
    </source>
</evidence>
<dbReference type="GO" id="GO:0070566">
    <property type="term" value="F:adenylyltransferase activity"/>
    <property type="evidence" value="ECO:0007669"/>
    <property type="project" value="InterPro"/>
</dbReference>
<dbReference type="AlphaFoldDB" id="A0A9Q0MWD2"/>
<dbReference type="GO" id="GO:0046872">
    <property type="term" value="F:metal ion binding"/>
    <property type="evidence" value="ECO:0007669"/>
    <property type="project" value="UniProtKB-KW"/>
</dbReference>
<dbReference type="EMBL" id="WJQU01000003">
    <property type="protein sequence ID" value="KAJ6638409.1"/>
    <property type="molecule type" value="Genomic_DNA"/>
</dbReference>
<evidence type="ECO:0000256" key="10">
    <source>
        <dbReference type="ARBA" id="ARBA00023268"/>
    </source>
</evidence>
<keyword evidence="9" id="KW-0501">Molybdenum cofactor biosynthesis</keyword>
<dbReference type="FunFam" id="3.40.250.10:FF:000014">
    <property type="entry name" value="Adenylyltransferase and sulfurtransferase MOCS3"/>
    <property type="match status" value="1"/>
</dbReference>
<dbReference type="SUPFAM" id="SSF69572">
    <property type="entry name" value="Activating enzymes of the ubiquitin-like proteins"/>
    <property type="match status" value="1"/>
</dbReference>
<evidence type="ECO:0000256" key="6">
    <source>
        <dbReference type="ARBA" id="ARBA00022741"/>
    </source>
</evidence>
<dbReference type="GO" id="GO:0002143">
    <property type="term" value="P:tRNA wobble position uridine thiolation"/>
    <property type="evidence" value="ECO:0007669"/>
    <property type="project" value="InterPro"/>
</dbReference>
<dbReference type="OrthoDB" id="10261062at2759"/>
<keyword evidence="7" id="KW-0862">Zinc</keyword>
<keyword evidence="8" id="KW-0067">ATP-binding</keyword>
<dbReference type="CDD" id="cd00757">
    <property type="entry name" value="ThiF_MoeB_HesA_family"/>
    <property type="match status" value="1"/>
</dbReference>
<dbReference type="PROSITE" id="PS50206">
    <property type="entry name" value="RHODANESE_3"/>
    <property type="match status" value="1"/>
</dbReference>